<name>A0A7G1P6K2_9ACTN</name>
<dbReference type="EMBL" id="AP023440">
    <property type="protein sequence ID" value="BCL29494.1"/>
    <property type="molecule type" value="Genomic_DNA"/>
</dbReference>
<evidence type="ECO:0000256" key="1">
    <source>
        <dbReference type="SAM" id="Coils"/>
    </source>
</evidence>
<accession>A0A7G1P6K2</accession>
<evidence type="ECO:0000313" key="3">
    <source>
        <dbReference type="EMBL" id="BCL29494.1"/>
    </source>
</evidence>
<keyword evidence="2" id="KW-0472">Membrane</keyword>
<reference evidence="3 4" key="1">
    <citation type="journal article" date="2014" name="Int. J. Syst. Evol. Microbiol.">
        <title>Complete genome sequence of Corynebacterium casei LMG S-19264T (=DSM 44701T), isolated from a smear-ripened cheese.</title>
        <authorList>
            <consortium name="US DOE Joint Genome Institute (JGI-PGF)"/>
            <person name="Walter F."/>
            <person name="Albersmeier A."/>
            <person name="Kalinowski J."/>
            <person name="Ruckert C."/>
        </authorList>
    </citation>
    <scope>NUCLEOTIDE SEQUENCE [LARGE SCALE GENOMIC DNA]</scope>
    <source>
        <strain evidence="3 4">JCM 4677</strain>
    </source>
</reference>
<gene>
    <name evidence="3" type="ORF">GCM10017557_43530</name>
</gene>
<dbReference type="Proteomes" id="UP000516444">
    <property type="component" value="Chromosome"/>
</dbReference>
<protein>
    <submittedName>
        <fullName evidence="3">Uncharacterized protein</fullName>
    </submittedName>
</protein>
<keyword evidence="1" id="KW-0175">Coiled coil</keyword>
<dbReference type="KEGG" id="sgm:GCM10017557_43530"/>
<proteinExistence type="predicted"/>
<organism evidence="3 4">
    <name type="scientific">Streptomyces aurantiacus</name>
    <dbReference type="NCBI Taxonomy" id="47760"/>
    <lineage>
        <taxon>Bacteria</taxon>
        <taxon>Bacillati</taxon>
        <taxon>Actinomycetota</taxon>
        <taxon>Actinomycetes</taxon>
        <taxon>Kitasatosporales</taxon>
        <taxon>Streptomycetaceae</taxon>
        <taxon>Streptomyces</taxon>
        <taxon>Streptomyces aurantiacus group</taxon>
    </lineage>
</organism>
<sequence>MSPLTAMLAQQVTTAWTSWQVIVSGLVGAALVVLTSLSHRLSRRVAERNRRDHADDPDLDRLAGYLDETLTVACRFAQSPATELDLEPLREKRHLLENDDRGRPLHDQLEEVVRRIDFYVEKALPAFEETTVPDGWKTTALLSRAMQQQHALAQLKSAIKAARQEIHTLRSQ</sequence>
<dbReference type="RefSeq" id="WP_190851611.1">
    <property type="nucleotide sequence ID" value="NZ_AP023440.1"/>
</dbReference>
<keyword evidence="2" id="KW-0812">Transmembrane</keyword>
<evidence type="ECO:0000313" key="4">
    <source>
        <dbReference type="Proteomes" id="UP000516444"/>
    </source>
</evidence>
<keyword evidence="2" id="KW-1133">Transmembrane helix</keyword>
<feature type="coiled-coil region" evidence="1">
    <location>
        <begin position="145"/>
        <end position="172"/>
    </location>
</feature>
<dbReference type="AlphaFoldDB" id="A0A7G1P6K2"/>
<keyword evidence="4" id="KW-1185">Reference proteome</keyword>
<evidence type="ECO:0000256" key="2">
    <source>
        <dbReference type="SAM" id="Phobius"/>
    </source>
</evidence>
<feature type="transmembrane region" description="Helical" evidence="2">
    <location>
        <begin position="20"/>
        <end position="41"/>
    </location>
</feature>